<dbReference type="CDD" id="cd02042">
    <property type="entry name" value="ParAB_family"/>
    <property type="match status" value="1"/>
</dbReference>
<dbReference type="InterPro" id="IPR027417">
    <property type="entry name" value="P-loop_NTPase"/>
</dbReference>
<reference evidence="2 3" key="1">
    <citation type="submission" date="2018-09" db="EMBL/GenBank/DDBJ databases">
        <title>Novel species of Cryobacterium.</title>
        <authorList>
            <person name="Liu Q."/>
            <person name="Xin Y.-H."/>
        </authorList>
    </citation>
    <scope>NUCLEOTIDE SEQUENCE [LARGE SCALE GENOMIC DNA]</scope>
    <source>
        <strain evidence="2 3">Hh39</strain>
    </source>
</reference>
<comment type="caution">
    <text evidence="2">The sequence shown here is derived from an EMBL/GenBank/DDBJ whole genome shotgun (WGS) entry which is preliminary data.</text>
</comment>
<dbReference type="InterPro" id="IPR025669">
    <property type="entry name" value="AAA_dom"/>
</dbReference>
<dbReference type="Gene3D" id="3.40.50.300">
    <property type="entry name" value="P-loop containing nucleotide triphosphate hydrolases"/>
    <property type="match status" value="1"/>
</dbReference>
<dbReference type="SUPFAM" id="SSF52540">
    <property type="entry name" value="P-loop containing nucleoside triphosphate hydrolases"/>
    <property type="match status" value="1"/>
</dbReference>
<dbReference type="PIRSF" id="PIRSF009320">
    <property type="entry name" value="Nuc_binding_HP_1000"/>
    <property type="match status" value="1"/>
</dbReference>
<evidence type="ECO:0000259" key="1">
    <source>
        <dbReference type="Pfam" id="PF13614"/>
    </source>
</evidence>
<sequence length="241" mass="26315">MRSYELRITNSAHNLKGHHMRIVAVAQQKGGDGKSTVTINLAASLAASGSRVLVVDVDPQQSSAWWFDHGPEFEFDLAADTEVGNLARLRELPYDVILVDTPGSLHDLPVLDAVLDVADFVILPCKATALSIKPLTRTLNEHVIARGVPYRVLANRVKPRSIDATGGFKDARGLYDLLDGAGYLHFRSFLREYQVYEDATGEGVSILHYGGRDATKAQADLAAVTTELLTVWAHETTEAVH</sequence>
<name>A0A3A5MQ59_9MICO</name>
<dbReference type="AlphaFoldDB" id="A0A3A5MQ59"/>
<proteinExistence type="predicted"/>
<evidence type="ECO:0000313" key="3">
    <source>
        <dbReference type="Proteomes" id="UP000272015"/>
    </source>
</evidence>
<dbReference type="Pfam" id="PF13614">
    <property type="entry name" value="AAA_31"/>
    <property type="match status" value="1"/>
</dbReference>
<dbReference type="PANTHER" id="PTHR13696">
    <property type="entry name" value="P-LOOP CONTAINING NUCLEOSIDE TRIPHOSPHATE HYDROLASE"/>
    <property type="match status" value="1"/>
</dbReference>
<evidence type="ECO:0000313" key="2">
    <source>
        <dbReference type="EMBL" id="RJT89949.1"/>
    </source>
</evidence>
<feature type="domain" description="AAA" evidence="1">
    <location>
        <begin position="20"/>
        <end position="63"/>
    </location>
</feature>
<dbReference type="PANTHER" id="PTHR13696:SF99">
    <property type="entry name" value="COBYRINIC ACID AC-DIAMIDE SYNTHASE"/>
    <property type="match status" value="1"/>
</dbReference>
<organism evidence="2 3">
    <name type="scientific">Cryobacterium melibiosiphilum</name>
    <dbReference type="NCBI Taxonomy" id="995039"/>
    <lineage>
        <taxon>Bacteria</taxon>
        <taxon>Bacillati</taxon>
        <taxon>Actinomycetota</taxon>
        <taxon>Actinomycetes</taxon>
        <taxon>Micrococcales</taxon>
        <taxon>Microbacteriaceae</taxon>
        <taxon>Cryobacterium</taxon>
    </lineage>
</organism>
<dbReference type="EMBL" id="QZVS01000066">
    <property type="protein sequence ID" value="RJT89949.1"/>
    <property type="molecule type" value="Genomic_DNA"/>
</dbReference>
<accession>A0A3A5MQ59</accession>
<gene>
    <name evidence="2" type="ORF">D6T64_05120</name>
</gene>
<keyword evidence="3" id="KW-1185">Reference proteome</keyword>
<dbReference type="Proteomes" id="UP000272015">
    <property type="component" value="Unassembled WGS sequence"/>
</dbReference>
<protein>
    <submittedName>
        <fullName evidence="2">ParA family protein</fullName>
    </submittedName>
</protein>
<dbReference type="InterPro" id="IPR050678">
    <property type="entry name" value="DNA_Partitioning_ATPase"/>
</dbReference>